<organism evidence="1 2">
    <name type="scientific">Streptococcus porcinus str. Jelinkova 176</name>
    <dbReference type="NCBI Taxonomy" id="873448"/>
    <lineage>
        <taxon>Bacteria</taxon>
        <taxon>Bacillati</taxon>
        <taxon>Bacillota</taxon>
        <taxon>Bacilli</taxon>
        <taxon>Lactobacillales</taxon>
        <taxon>Streptococcaceae</taxon>
        <taxon>Streptococcus</taxon>
    </lineage>
</organism>
<gene>
    <name evidence="1" type="ORF">STRPO_0274</name>
</gene>
<accession>A0ABP2L271</accession>
<comment type="caution">
    <text evidence="1">The sequence shown here is derived from an EMBL/GenBank/DDBJ whole genome shotgun (WGS) entry which is preliminary data.</text>
</comment>
<reference evidence="1 2" key="1">
    <citation type="journal article" date="2014" name="Int. J. Syst. Evol. Microbiol.">
        <title>Phylogenomics and the dynamic genome evolution of the genus Streptococcus.</title>
        <authorList>
            <consortium name="The Broad Institute Genome Sequencing Platform"/>
            <person name="Richards V.P."/>
            <person name="Palmer S.R."/>
            <person name="Pavinski Bitar P.D."/>
            <person name="Qin X."/>
            <person name="Weinstock G.M."/>
            <person name="Highlander S.K."/>
            <person name="Town C.D."/>
            <person name="Burne R.A."/>
            <person name="Stanhope M.J."/>
        </authorList>
    </citation>
    <scope>NUCLEOTIDE SEQUENCE [LARGE SCALE GENOMIC DNA]</scope>
    <source>
        <strain evidence="1 2">Jelinkova 176</strain>
    </source>
</reference>
<keyword evidence="2" id="KW-1185">Reference proteome</keyword>
<evidence type="ECO:0000313" key="2">
    <source>
        <dbReference type="Proteomes" id="UP000005356"/>
    </source>
</evidence>
<protein>
    <submittedName>
        <fullName evidence="1">Uncharacterized protein</fullName>
    </submittedName>
</protein>
<dbReference type="Proteomes" id="UP000005356">
    <property type="component" value="Unassembled WGS sequence"/>
</dbReference>
<evidence type="ECO:0000313" key="1">
    <source>
        <dbReference type="EMBL" id="EGJ27847.1"/>
    </source>
</evidence>
<name>A0ABP2L271_STRPO</name>
<proteinExistence type="predicted"/>
<sequence>MVSLNHLIVEEFAIFTEKISEAFKLTRKEAEHFPQFKWVSLEELK</sequence>
<dbReference type="EMBL" id="AEUU02000001">
    <property type="protein sequence ID" value="EGJ27847.1"/>
    <property type="molecule type" value="Genomic_DNA"/>
</dbReference>